<feature type="compositionally biased region" description="Low complexity" evidence="1">
    <location>
        <begin position="1"/>
        <end position="10"/>
    </location>
</feature>
<feature type="compositionally biased region" description="Polar residues" evidence="1">
    <location>
        <begin position="697"/>
        <end position="710"/>
    </location>
</feature>
<feature type="compositionally biased region" description="Basic residues" evidence="1">
    <location>
        <begin position="158"/>
        <end position="168"/>
    </location>
</feature>
<feature type="compositionally biased region" description="Pro residues" evidence="1">
    <location>
        <begin position="11"/>
        <end position="20"/>
    </location>
</feature>
<evidence type="ECO:0000313" key="2">
    <source>
        <dbReference type="EMBL" id="KAK3694835.1"/>
    </source>
</evidence>
<feature type="region of interest" description="Disordered" evidence="1">
    <location>
        <begin position="302"/>
        <end position="371"/>
    </location>
</feature>
<keyword evidence="3" id="KW-1185">Reference proteome</keyword>
<reference evidence="2" key="1">
    <citation type="journal article" date="2023" name="Mol. Phylogenet. Evol.">
        <title>Genome-scale phylogeny and comparative genomics of the fungal order Sordariales.</title>
        <authorList>
            <person name="Hensen N."/>
            <person name="Bonometti L."/>
            <person name="Westerberg I."/>
            <person name="Brannstrom I.O."/>
            <person name="Guillou S."/>
            <person name="Cros-Aarteil S."/>
            <person name="Calhoun S."/>
            <person name="Haridas S."/>
            <person name="Kuo A."/>
            <person name="Mondo S."/>
            <person name="Pangilinan J."/>
            <person name="Riley R."/>
            <person name="LaButti K."/>
            <person name="Andreopoulos B."/>
            <person name="Lipzen A."/>
            <person name="Chen C."/>
            <person name="Yan M."/>
            <person name="Daum C."/>
            <person name="Ng V."/>
            <person name="Clum A."/>
            <person name="Steindorff A."/>
            <person name="Ohm R.A."/>
            <person name="Martin F."/>
            <person name="Silar P."/>
            <person name="Natvig D.O."/>
            <person name="Lalanne C."/>
            <person name="Gautier V."/>
            <person name="Ament-Velasquez S.L."/>
            <person name="Kruys A."/>
            <person name="Hutchinson M.I."/>
            <person name="Powell A.J."/>
            <person name="Barry K."/>
            <person name="Miller A.N."/>
            <person name="Grigoriev I.V."/>
            <person name="Debuchy R."/>
            <person name="Gladieux P."/>
            <person name="Hiltunen Thoren M."/>
            <person name="Johannesson H."/>
        </authorList>
    </citation>
    <scope>NUCLEOTIDE SEQUENCE</scope>
    <source>
        <strain evidence="2">CBS 314.62</strain>
    </source>
</reference>
<dbReference type="Proteomes" id="UP001270362">
    <property type="component" value="Unassembled WGS sequence"/>
</dbReference>
<feature type="region of interest" description="Disordered" evidence="1">
    <location>
        <begin position="848"/>
        <end position="908"/>
    </location>
</feature>
<protein>
    <recommendedName>
        <fullName evidence="4">Cell wall proline rich protein</fullName>
    </recommendedName>
</protein>
<sequence>MVGPQFSPKSIVPPPNPPFVFPSRMTSSSAPSSFSRATGRRPRSGLEHQLPVLILGGEYENQKSRSPALPAFSFNPGASLPSASPPDSAFLSPPQSPSLPGSPRSIPIRSTGQGHRRGGSEFVGGSIRGGDSITVLGTSPTKSESGMSSPSLMPANPPRKRGHAHRRSAAISSHDLSSIILPSPGHQLRGNSAPNSPAAVDRPEPLNFPTTAASPSQSESNISQRSEAVANHDEHGPRPVMECQQSPKPVARNRVGFSDNVEYIPRPLSLVSSDASSTATARPGHSVSGSISSVISATNVERELSSPQGINSAPTQDARRPSTAGAILERTQSSQEQEQALQSPRRRGSIPLLGELPLSPVSPGTPSPTKVTKKWSFFSLDPFVASSPTRSRPVSAGSCDSLAKPAVPTRSSFERISDAFSKAPKDEGTDFKPLTKKRSKKQKKVKTWAILSRKSKPRYSKPKRRTPTPPPHRDFDTTDIDRADGTISEIPANPDAAAPTLTVTPDSSDSGDEEPWSHSGSRSVPDEDISYPMIDLDAALGPFNTPLPRNPEWEAAQRARGLIKKQLHSAAGMTRFTGPGMHYHHRRAESAPEMVPFESARFGFPRFGSSSTMADVFEEDEEDGVGSVEKSTGQSTPVVDTPICETHEGATTSCNRDADLSEVAKENALSSKGHLPAPSGPGRKGSDLSENEKPTWGSRTRSNHSATSLPDETVEDSLSRNMAAFQGEYSTGGSGSNSATPSPRHAFRPKDLAPVEVSPLNLPAASLVPISPCSMTQSSTFPSPRSPMSYDAHRISTAPSSITEDNYHSLLMGEPGPEVRISADIPSLTSSNSTMTRESIFAQYPQARQPPLNEQPRPASFSSTPFGRRRSSLASLSRLISSSHGERSKLSMEVTMDSEPEKKVKTSKAKRLSRLVQFWKSKDTETETESA</sequence>
<feature type="compositionally biased region" description="Basic residues" evidence="1">
    <location>
        <begin position="453"/>
        <end position="466"/>
    </location>
</feature>
<feature type="compositionally biased region" description="Basic and acidic residues" evidence="1">
    <location>
        <begin position="471"/>
        <end position="484"/>
    </location>
</feature>
<feature type="compositionally biased region" description="Polar residues" evidence="1">
    <location>
        <begin position="208"/>
        <end position="226"/>
    </location>
</feature>
<evidence type="ECO:0000313" key="3">
    <source>
        <dbReference type="Proteomes" id="UP001270362"/>
    </source>
</evidence>
<proteinExistence type="predicted"/>
<feature type="region of interest" description="Disordered" evidence="1">
    <location>
        <begin position="1"/>
        <end position="253"/>
    </location>
</feature>
<dbReference type="AlphaFoldDB" id="A0AAE0XK14"/>
<evidence type="ECO:0008006" key="4">
    <source>
        <dbReference type="Google" id="ProtNLM"/>
    </source>
</evidence>
<feature type="region of interest" description="Disordered" evidence="1">
    <location>
        <begin position="727"/>
        <end position="748"/>
    </location>
</feature>
<feature type="compositionally biased region" description="Basic and acidic residues" evidence="1">
    <location>
        <begin position="412"/>
        <end position="430"/>
    </location>
</feature>
<feature type="compositionally biased region" description="Polar residues" evidence="1">
    <location>
        <begin position="305"/>
        <end position="315"/>
    </location>
</feature>
<feature type="compositionally biased region" description="Polar residues" evidence="1">
    <location>
        <begin position="135"/>
        <end position="151"/>
    </location>
</feature>
<feature type="compositionally biased region" description="Basic and acidic residues" evidence="1">
    <location>
        <begin position="656"/>
        <end position="665"/>
    </location>
</feature>
<feature type="compositionally biased region" description="Low complexity" evidence="1">
    <location>
        <begin position="21"/>
        <end position="37"/>
    </location>
</feature>
<dbReference type="EMBL" id="JAULSO010000001">
    <property type="protein sequence ID" value="KAK3694835.1"/>
    <property type="molecule type" value="Genomic_DNA"/>
</dbReference>
<name>A0AAE0XK14_9PEZI</name>
<feature type="region of interest" description="Disordered" evidence="1">
    <location>
        <begin position="618"/>
        <end position="714"/>
    </location>
</feature>
<feature type="compositionally biased region" description="Basic and acidic residues" evidence="1">
    <location>
        <begin position="684"/>
        <end position="693"/>
    </location>
</feature>
<evidence type="ECO:0000256" key="1">
    <source>
        <dbReference type="SAM" id="MobiDB-lite"/>
    </source>
</evidence>
<feature type="compositionally biased region" description="Low complexity" evidence="1">
    <location>
        <begin position="78"/>
        <end position="105"/>
    </location>
</feature>
<organism evidence="2 3">
    <name type="scientific">Podospora appendiculata</name>
    <dbReference type="NCBI Taxonomy" id="314037"/>
    <lineage>
        <taxon>Eukaryota</taxon>
        <taxon>Fungi</taxon>
        <taxon>Dikarya</taxon>
        <taxon>Ascomycota</taxon>
        <taxon>Pezizomycotina</taxon>
        <taxon>Sordariomycetes</taxon>
        <taxon>Sordariomycetidae</taxon>
        <taxon>Sordariales</taxon>
        <taxon>Podosporaceae</taxon>
        <taxon>Podospora</taxon>
    </lineage>
</organism>
<reference evidence="2" key="2">
    <citation type="submission" date="2023-06" db="EMBL/GenBank/DDBJ databases">
        <authorList>
            <consortium name="Lawrence Berkeley National Laboratory"/>
            <person name="Haridas S."/>
            <person name="Hensen N."/>
            <person name="Bonometti L."/>
            <person name="Westerberg I."/>
            <person name="Brannstrom I.O."/>
            <person name="Guillou S."/>
            <person name="Cros-Aarteil S."/>
            <person name="Calhoun S."/>
            <person name="Kuo A."/>
            <person name="Mondo S."/>
            <person name="Pangilinan J."/>
            <person name="Riley R."/>
            <person name="Labutti K."/>
            <person name="Andreopoulos B."/>
            <person name="Lipzen A."/>
            <person name="Chen C."/>
            <person name="Yanf M."/>
            <person name="Daum C."/>
            <person name="Ng V."/>
            <person name="Clum A."/>
            <person name="Steindorff A."/>
            <person name="Ohm R."/>
            <person name="Martin F."/>
            <person name="Silar P."/>
            <person name="Natvig D."/>
            <person name="Lalanne C."/>
            <person name="Gautier V."/>
            <person name="Ament-Velasquez S.L."/>
            <person name="Kruys A."/>
            <person name="Hutchinson M.I."/>
            <person name="Powell A.J."/>
            <person name="Barry K."/>
            <person name="Miller A.N."/>
            <person name="Grigoriev I.V."/>
            <person name="Debuchy R."/>
            <person name="Gladieux P."/>
            <person name="Thoren M.H."/>
            <person name="Johannesson H."/>
        </authorList>
    </citation>
    <scope>NUCLEOTIDE SEQUENCE</scope>
    <source>
        <strain evidence="2">CBS 314.62</strain>
    </source>
</reference>
<feature type="region of interest" description="Disordered" evidence="1">
    <location>
        <begin position="386"/>
        <end position="527"/>
    </location>
</feature>
<feature type="compositionally biased region" description="Basic residues" evidence="1">
    <location>
        <begin position="434"/>
        <end position="446"/>
    </location>
</feature>
<feature type="compositionally biased region" description="Low complexity" evidence="1">
    <location>
        <begin position="872"/>
        <end position="883"/>
    </location>
</feature>
<comment type="caution">
    <text evidence="2">The sequence shown here is derived from an EMBL/GenBank/DDBJ whole genome shotgun (WGS) entry which is preliminary data.</text>
</comment>
<gene>
    <name evidence="2" type="ORF">B0T22DRAFT_368657</name>
</gene>
<accession>A0AAE0XK14</accession>